<reference evidence="3" key="1">
    <citation type="submission" date="2019-03" db="EMBL/GenBank/DDBJ databases">
        <title>Long read genome sequence of the mycoparasitic Pythium oligandrum ATCC 38472 isolated from sugarbeet rhizosphere.</title>
        <authorList>
            <person name="Gaulin E."/>
        </authorList>
    </citation>
    <scope>NUCLEOTIDE SEQUENCE</scope>
    <source>
        <strain evidence="3">ATCC 38472_TT</strain>
    </source>
</reference>
<dbReference type="Proteomes" id="UP000794436">
    <property type="component" value="Unassembled WGS sequence"/>
</dbReference>
<dbReference type="PROSITE" id="PS00888">
    <property type="entry name" value="CNMP_BINDING_1"/>
    <property type="match status" value="1"/>
</dbReference>
<dbReference type="PROSITE" id="PS50042">
    <property type="entry name" value="CNMP_BINDING_3"/>
    <property type="match status" value="2"/>
</dbReference>
<dbReference type="CDD" id="cd00038">
    <property type="entry name" value="CAP_ED"/>
    <property type="match status" value="2"/>
</dbReference>
<name>A0A8K1CU57_PYTOL</name>
<feature type="compositionally biased region" description="Low complexity" evidence="1">
    <location>
        <begin position="380"/>
        <end position="391"/>
    </location>
</feature>
<dbReference type="InterPro" id="IPR018490">
    <property type="entry name" value="cNMP-bd_dom_sf"/>
</dbReference>
<accession>A0A8K1CU57</accession>
<dbReference type="EMBL" id="SPLM01000002">
    <property type="protein sequence ID" value="TMW68681.1"/>
    <property type="molecule type" value="Genomic_DNA"/>
</dbReference>
<evidence type="ECO:0000256" key="1">
    <source>
        <dbReference type="SAM" id="MobiDB-lite"/>
    </source>
</evidence>
<feature type="domain" description="Cyclic nucleotide-binding" evidence="2">
    <location>
        <begin position="212"/>
        <end position="323"/>
    </location>
</feature>
<dbReference type="SUPFAM" id="SSF51206">
    <property type="entry name" value="cAMP-binding domain-like"/>
    <property type="match status" value="2"/>
</dbReference>
<sequence length="506" mass="57546">MLDMATDLIIQTMEEVEGPNAEVRANLRRILLLSDLARCRADYEYLDKYVHSVSYFADLPPRDRLKYLRAVRGIELNKGEELFHIGDPADAFFCIMYGTLNVVVDFAHMSAPTMNEFDEVVNRARIHSTFLNPGTTIDVVQATSYVVRCMKPLECFGDVGLLTTDQVRTASVVASEKSLCMKIDRETYLDLRKSNSDQELREKIKFIIQMVAFEHWDGDSILRLTGRMERLNFSYNDVVIKEGDPAGYVFFVKHGECRLVKRYPMLRVNKQACFAEIGAISSRSYFGVYEVITGAANAQFSVLVSSPTAILYRMDRVDFRQTVLKDSITEQHMRSECADLTPRIDPDNVRRDLELDLRWTQYKREAVTDVLVKHQREYASPSFGSRSPRPFHIVDSQPSSTGATSPLSPRRPPRVTQAVMRSSPRMNGASSPKKHRNDSKWLEWAKQRARDIINDHGRLPSDSGSQELKSNIQWGKSSKIMGGFDDNDTKITSAIVSLFNPKEGKV</sequence>
<feature type="domain" description="Cyclic nucleotide-binding" evidence="2">
    <location>
        <begin position="55"/>
        <end position="209"/>
    </location>
</feature>
<dbReference type="PANTHER" id="PTHR23011">
    <property type="entry name" value="CYCLIC NUCLEOTIDE-BINDING DOMAIN CONTAINING PROTEIN"/>
    <property type="match status" value="1"/>
</dbReference>
<dbReference type="InterPro" id="IPR000595">
    <property type="entry name" value="cNMP-bd_dom"/>
</dbReference>
<evidence type="ECO:0000313" key="3">
    <source>
        <dbReference type="EMBL" id="TMW68681.1"/>
    </source>
</evidence>
<keyword evidence="4" id="KW-1185">Reference proteome</keyword>
<dbReference type="InterPro" id="IPR014710">
    <property type="entry name" value="RmlC-like_jellyroll"/>
</dbReference>
<dbReference type="PANTHER" id="PTHR23011:SF28">
    <property type="entry name" value="CYCLIC NUCLEOTIDE-BINDING DOMAIN CONTAINING PROTEIN"/>
    <property type="match status" value="1"/>
</dbReference>
<organism evidence="3 4">
    <name type="scientific">Pythium oligandrum</name>
    <name type="common">Mycoparasitic fungus</name>
    <dbReference type="NCBI Taxonomy" id="41045"/>
    <lineage>
        <taxon>Eukaryota</taxon>
        <taxon>Sar</taxon>
        <taxon>Stramenopiles</taxon>
        <taxon>Oomycota</taxon>
        <taxon>Peronosporomycetes</taxon>
        <taxon>Pythiales</taxon>
        <taxon>Pythiaceae</taxon>
        <taxon>Pythium</taxon>
    </lineage>
</organism>
<dbReference type="Gene3D" id="2.60.120.10">
    <property type="entry name" value="Jelly Rolls"/>
    <property type="match status" value="2"/>
</dbReference>
<dbReference type="AlphaFoldDB" id="A0A8K1CU57"/>
<dbReference type="Pfam" id="PF00027">
    <property type="entry name" value="cNMP_binding"/>
    <property type="match status" value="1"/>
</dbReference>
<gene>
    <name evidence="3" type="ORF">Poli38472_006149</name>
</gene>
<feature type="region of interest" description="Disordered" evidence="1">
    <location>
        <begin position="379"/>
        <end position="440"/>
    </location>
</feature>
<proteinExistence type="predicted"/>
<evidence type="ECO:0000259" key="2">
    <source>
        <dbReference type="PROSITE" id="PS50042"/>
    </source>
</evidence>
<dbReference type="OrthoDB" id="165002at2759"/>
<feature type="compositionally biased region" description="Polar residues" evidence="1">
    <location>
        <begin position="396"/>
        <end position="407"/>
    </location>
</feature>
<dbReference type="SMART" id="SM00100">
    <property type="entry name" value="cNMP"/>
    <property type="match status" value="2"/>
</dbReference>
<protein>
    <recommendedName>
        <fullName evidence="2">Cyclic nucleotide-binding domain-containing protein</fullName>
    </recommendedName>
</protein>
<dbReference type="InterPro" id="IPR018488">
    <property type="entry name" value="cNMP-bd_CS"/>
</dbReference>
<evidence type="ECO:0000313" key="4">
    <source>
        <dbReference type="Proteomes" id="UP000794436"/>
    </source>
</evidence>
<comment type="caution">
    <text evidence="3">The sequence shown here is derived from an EMBL/GenBank/DDBJ whole genome shotgun (WGS) entry which is preliminary data.</text>
</comment>